<keyword evidence="2" id="KW-1185">Reference proteome</keyword>
<dbReference type="RefSeq" id="XP_052903814.1">
    <property type="nucleotide sequence ID" value="XM_053049643.1"/>
</dbReference>
<sequence length="140" mass="16330">MDSSVWDSSDSEMDLIKKESQIQEERIQQENIRIKRKSEIEDARIFTENALQPHRNTLVMFLGYIKTVALLEDKSVWVKNEKRVWEAIIHAIHMDMMQGIDESTVGKNISNKIMEIVKNKKKSIDEIKGHFKVDSNKAQT</sequence>
<dbReference type="Proteomes" id="UP000054524">
    <property type="component" value="Unassembled WGS sequence"/>
</dbReference>
<comment type="caution">
    <text evidence="1">The sequence shown here is derived from an EMBL/GenBank/DDBJ whole genome shotgun (WGS) entry which is preliminary data.</text>
</comment>
<reference evidence="1 2" key="1">
    <citation type="journal article" date="2014" name="Genome Announc.">
        <title>Genome Sequence of the Microsporidian Species Nematocida sp1 Strain ERTm6 (ATCC PRA-372).</title>
        <authorList>
            <person name="Bakowski M.A."/>
            <person name="Priest M."/>
            <person name="Young S."/>
            <person name="Cuomo C.A."/>
            <person name="Troemel E.R."/>
        </authorList>
    </citation>
    <scope>NUCLEOTIDE SEQUENCE [LARGE SCALE GENOMIC DNA]</scope>
    <source>
        <strain evidence="1 2">ERTm6</strain>
    </source>
</reference>
<organism evidence="1 2">
    <name type="scientific">Nematocida ausubeli (strain ATCC PRA-371 / ERTm2)</name>
    <name type="common">Nematode killer fungus</name>
    <dbReference type="NCBI Taxonomy" id="1913371"/>
    <lineage>
        <taxon>Eukaryota</taxon>
        <taxon>Fungi</taxon>
        <taxon>Fungi incertae sedis</taxon>
        <taxon>Microsporidia</taxon>
        <taxon>Nematocida</taxon>
    </lineage>
</organism>
<dbReference type="AlphaFoldDB" id="A0A086IZE1"/>
<gene>
    <name evidence="1" type="ORF">NESG_02030</name>
</gene>
<accession>A0A086IZE1</accession>
<dbReference type="HOGENOM" id="CLU_1875991_0_0_1"/>
<evidence type="ECO:0000313" key="2">
    <source>
        <dbReference type="Proteomes" id="UP000054524"/>
    </source>
</evidence>
<dbReference type="EMBL" id="AKIJ01000005">
    <property type="protein sequence ID" value="KFG25259.1"/>
    <property type="molecule type" value="Genomic_DNA"/>
</dbReference>
<evidence type="ECO:0000313" key="1">
    <source>
        <dbReference type="EMBL" id="KFG25259.1"/>
    </source>
</evidence>
<name>A0A086IZE1_NEMA1</name>
<dbReference type="GeneID" id="77677003"/>
<proteinExistence type="predicted"/>
<protein>
    <submittedName>
        <fullName evidence="1">Uncharacterized protein</fullName>
    </submittedName>
</protein>